<sequence length="197" mass="21228">MADDAEVHSMGCAPAWWCGRPWNPSPLVRTSERMLFLLRAVVFGAIVLAVPLALTVGTEVYTDDVVRVRAEHASAVSVEATVLTEPEWTEAHDFEAQVRWDSGGAARTGTVPVPRTTDIGDRVSVWLDDQGAPTRAPRSPATAVFAGVGVAAFIMAAACLFGLGLIRVASVAADRRNAQQWDREWAHFDKPVTGDMS</sequence>
<accession>A0A6P1CLF3</accession>
<comment type="caution">
    <text evidence="2">The sequence shown here is derived from an EMBL/GenBank/DDBJ whole genome shotgun (WGS) entry which is preliminary data.</text>
</comment>
<proteinExistence type="predicted"/>
<evidence type="ECO:0000256" key="1">
    <source>
        <dbReference type="SAM" id="Phobius"/>
    </source>
</evidence>
<protein>
    <submittedName>
        <fullName evidence="2">Uncharacterized protein</fullName>
    </submittedName>
</protein>
<keyword evidence="1" id="KW-0812">Transmembrane</keyword>
<keyword evidence="1" id="KW-1133">Transmembrane helix</keyword>
<evidence type="ECO:0000313" key="3">
    <source>
        <dbReference type="Proteomes" id="UP000471166"/>
    </source>
</evidence>
<reference evidence="2 3" key="1">
    <citation type="submission" date="2020-01" db="EMBL/GenBank/DDBJ databases">
        <title>Genetics and antimicrobial susceptibilities of Nocardia species isolated from the soil; a comparison with species isolated from humans.</title>
        <authorList>
            <person name="Carrasco G."/>
            <person name="Monzon S."/>
            <person name="Sansegundo M."/>
            <person name="Garcia E."/>
            <person name="Garrido N."/>
            <person name="Medina M.J."/>
            <person name="Villalon P."/>
            <person name="Ramirez-Arocha A.C."/>
            <person name="Jimenez P."/>
            <person name="Cuesta I."/>
            <person name="Valdezate S."/>
        </authorList>
    </citation>
    <scope>NUCLEOTIDE SEQUENCE [LARGE SCALE GENOMIC DNA]</scope>
    <source>
        <strain evidence="2 3">CNM20110626</strain>
    </source>
</reference>
<dbReference type="EMBL" id="JAAGVB010000011">
    <property type="protein sequence ID" value="NEW32717.1"/>
    <property type="molecule type" value="Genomic_DNA"/>
</dbReference>
<dbReference type="InterPro" id="IPR039708">
    <property type="entry name" value="MT1774/Rv1733c-like"/>
</dbReference>
<dbReference type="RefSeq" id="WP_148280643.1">
    <property type="nucleotide sequence ID" value="NZ_AP026975.1"/>
</dbReference>
<evidence type="ECO:0000313" key="2">
    <source>
        <dbReference type="EMBL" id="NEW32717.1"/>
    </source>
</evidence>
<keyword evidence="1" id="KW-0472">Membrane</keyword>
<gene>
    <name evidence="2" type="ORF">GV791_09095</name>
</gene>
<dbReference type="AlphaFoldDB" id="A0A6P1CLF3"/>
<name>A0A6P1CLF3_9NOCA</name>
<feature type="transmembrane region" description="Helical" evidence="1">
    <location>
        <begin position="143"/>
        <end position="166"/>
    </location>
</feature>
<dbReference type="Proteomes" id="UP000471166">
    <property type="component" value="Unassembled WGS sequence"/>
</dbReference>
<dbReference type="PANTHER" id="PTHR42305">
    <property type="entry name" value="MEMBRANE PROTEIN RV1733C-RELATED"/>
    <property type="match status" value="1"/>
</dbReference>
<dbReference type="PANTHER" id="PTHR42305:SF1">
    <property type="entry name" value="MEMBRANE PROTEIN RV1733C-RELATED"/>
    <property type="match status" value="1"/>
</dbReference>
<organism evidence="2 3">
    <name type="scientific">Nocardia cyriacigeorgica</name>
    <dbReference type="NCBI Taxonomy" id="135487"/>
    <lineage>
        <taxon>Bacteria</taxon>
        <taxon>Bacillati</taxon>
        <taxon>Actinomycetota</taxon>
        <taxon>Actinomycetes</taxon>
        <taxon>Mycobacteriales</taxon>
        <taxon>Nocardiaceae</taxon>
        <taxon>Nocardia</taxon>
    </lineage>
</organism>
<feature type="transmembrane region" description="Helical" evidence="1">
    <location>
        <begin position="36"/>
        <end position="54"/>
    </location>
</feature>